<dbReference type="RefSeq" id="WP_184015074.1">
    <property type="nucleotide sequence ID" value="NZ_JACHFD010000001.1"/>
</dbReference>
<sequence>MKTRVWMIFGLVGSLAMGAGWGVRRLTLGNERSSWASVDGREEGEGTGLISEVGNPAEGENRARPSMRQLGVPRSSDDLESILRVDPGEEFERFALWIAGADAEEIASYWEAYRNRENRNNEVSDLIFIRWTAEDTDGAIAAAEGTSDEHYAWWAWACHDPDAALREALANHPDRINNVAWGIGEFHAKWLMEHFDKIPEENREMAIRGLVKWDDAADPESILDFLADQGRPADVRMFKSLVRKDPWAAFDWILSKSGNEMNYSGATIETFIHTVSLSHPDLLERMGEQMPAGRYRRAFDEVVFKQLMESDPDAALEKALATEAPKIAIERLCQTGEQWIQKDPEKAFEAAVKLFAQPFRAIERSNEVITGNHSGYSGGNGAVQNYLSLLVATDAGRTMDLAKDAAARATNATDQKSPFGQGSTVSLVARQWAEQDLYGFSEWVAGEEPSHARTQATVVLVEELREEGMQEERMEWILREPQLKTQIQWSFREWFSESPERAREWAESADLNPEEVKAIQSILNP</sequence>
<evidence type="ECO:0000313" key="3">
    <source>
        <dbReference type="Proteomes" id="UP000557717"/>
    </source>
</evidence>
<keyword evidence="3" id="KW-1185">Reference proteome</keyword>
<evidence type="ECO:0000256" key="1">
    <source>
        <dbReference type="SAM" id="MobiDB-lite"/>
    </source>
</evidence>
<gene>
    <name evidence="2" type="ORF">HNR46_000288</name>
</gene>
<proteinExistence type="predicted"/>
<dbReference type="Proteomes" id="UP000557717">
    <property type="component" value="Unassembled WGS sequence"/>
</dbReference>
<dbReference type="AlphaFoldDB" id="A0A840UV46"/>
<protein>
    <submittedName>
        <fullName evidence="2">Uncharacterized protein</fullName>
    </submittedName>
</protein>
<organism evidence="2 3">
    <name type="scientific">Haloferula luteola</name>
    <dbReference type="NCBI Taxonomy" id="595692"/>
    <lineage>
        <taxon>Bacteria</taxon>
        <taxon>Pseudomonadati</taxon>
        <taxon>Verrucomicrobiota</taxon>
        <taxon>Verrucomicrobiia</taxon>
        <taxon>Verrucomicrobiales</taxon>
        <taxon>Verrucomicrobiaceae</taxon>
        <taxon>Haloferula</taxon>
    </lineage>
</organism>
<comment type="caution">
    <text evidence="2">The sequence shown here is derived from an EMBL/GenBank/DDBJ whole genome shotgun (WGS) entry which is preliminary data.</text>
</comment>
<reference evidence="2 3" key="1">
    <citation type="submission" date="2020-08" db="EMBL/GenBank/DDBJ databases">
        <title>Genomic Encyclopedia of Type Strains, Phase IV (KMG-IV): sequencing the most valuable type-strain genomes for metagenomic binning, comparative biology and taxonomic classification.</title>
        <authorList>
            <person name="Goeker M."/>
        </authorList>
    </citation>
    <scope>NUCLEOTIDE SEQUENCE [LARGE SCALE GENOMIC DNA]</scope>
    <source>
        <strain evidence="2 3">YC6886</strain>
    </source>
</reference>
<accession>A0A840UV46</accession>
<dbReference type="EMBL" id="JACHFD010000001">
    <property type="protein sequence ID" value="MBB5350067.1"/>
    <property type="molecule type" value="Genomic_DNA"/>
</dbReference>
<feature type="region of interest" description="Disordered" evidence="1">
    <location>
        <begin position="37"/>
        <end position="73"/>
    </location>
</feature>
<name>A0A840UV46_9BACT</name>
<evidence type="ECO:0000313" key="2">
    <source>
        <dbReference type="EMBL" id="MBB5350067.1"/>
    </source>
</evidence>